<keyword evidence="4" id="KW-1185">Reference proteome</keyword>
<protein>
    <submittedName>
        <fullName evidence="3">Uncharacterized protein YjbI with pentapeptide repeats</fullName>
    </submittedName>
</protein>
<dbReference type="Gene3D" id="2.160.20.80">
    <property type="entry name" value="E3 ubiquitin-protein ligase SopA"/>
    <property type="match status" value="1"/>
</dbReference>
<name>A0A7W7C3Y4_9PSEU</name>
<evidence type="ECO:0000256" key="2">
    <source>
        <dbReference type="SAM" id="Phobius"/>
    </source>
</evidence>
<sequence>MTGRWAPGRWRRERLPLAVIGVTFLPLLVVVAWLLITGQEFGQSPMLTSTALATMVLTGYTAWLADRRRRVEEERAQLDREKAETERQKQALELQRHELDQLKHEQERQRVADESFVGTVELLGNAAAQVRVGALYALAGIAAARPAMAQQVVDIVCVFLRQAIPAQEPGARHLRRETQKVLDRVLRSAPGQLVLDLSDTVLDGLTLTRLSFTSVDLSRAELHGPTSLREIQVSRRLALCDAVFHGPAHFEQARLGELTADRAEFRQAAGFASIRVREQVKLAQTRFERAAEFRQAGFDGPVHCMAGFADRTDFTDCRFAGLVSLTGSWFAHRPDFAGTFFAAPLRLDGVRIGPAPGSAADRAANGAGQLHD</sequence>
<keyword evidence="1" id="KW-0175">Coiled coil</keyword>
<evidence type="ECO:0000313" key="4">
    <source>
        <dbReference type="Proteomes" id="UP000533598"/>
    </source>
</evidence>
<dbReference type="AlphaFoldDB" id="A0A7W7C3Y4"/>
<evidence type="ECO:0000256" key="1">
    <source>
        <dbReference type="SAM" id="Coils"/>
    </source>
</evidence>
<gene>
    <name evidence="3" type="ORF">HNR67_000220</name>
</gene>
<feature type="coiled-coil region" evidence="1">
    <location>
        <begin position="64"/>
        <end position="109"/>
    </location>
</feature>
<keyword evidence="2" id="KW-0812">Transmembrane</keyword>
<feature type="transmembrane region" description="Helical" evidence="2">
    <location>
        <begin position="15"/>
        <end position="35"/>
    </location>
</feature>
<organism evidence="3 4">
    <name type="scientific">Crossiella cryophila</name>
    <dbReference type="NCBI Taxonomy" id="43355"/>
    <lineage>
        <taxon>Bacteria</taxon>
        <taxon>Bacillati</taxon>
        <taxon>Actinomycetota</taxon>
        <taxon>Actinomycetes</taxon>
        <taxon>Pseudonocardiales</taxon>
        <taxon>Pseudonocardiaceae</taxon>
        <taxon>Crossiella</taxon>
    </lineage>
</organism>
<accession>A0A7W7C3Y4</accession>
<evidence type="ECO:0000313" key="3">
    <source>
        <dbReference type="EMBL" id="MBB4674102.1"/>
    </source>
</evidence>
<keyword evidence="2" id="KW-0472">Membrane</keyword>
<feature type="transmembrane region" description="Helical" evidence="2">
    <location>
        <begin position="47"/>
        <end position="65"/>
    </location>
</feature>
<reference evidence="3 4" key="1">
    <citation type="submission" date="2020-08" db="EMBL/GenBank/DDBJ databases">
        <title>Sequencing the genomes of 1000 actinobacteria strains.</title>
        <authorList>
            <person name="Klenk H.-P."/>
        </authorList>
    </citation>
    <scope>NUCLEOTIDE SEQUENCE [LARGE SCALE GENOMIC DNA]</scope>
    <source>
        <strain evidence="3 4">DSM 44230</strain>
    </source>
</reference>
<dbReference type="RefSeq" id="WP_185000137.1">
    <property type="nucleotide sequence ID" value="NZ_BAAAUI010000011.1"/>
</dbReference>
<dbReference type="EMBL" id="JACHMH010000001">
    <property type="protein sequence ID" value="MBB4674102.1"/>
    <property type="molecule type" value="Genomic_DNA"/>
</dbReference>
<keyword evidence="2" id="KW-1133">Transmembrane helix</keyword>
<comment type="caution">
    <text evidence="3">The sequence shown here is derived from an EMBL/GenBank/DDBJ whole genome shotgun (WGS) entry which is preliminary data.</text>
</comment>
<proteinExistence type="predicted"/>
<dbReference type="Proteomes" id="UP000533598">
    <property type="component" value="Unassembled WGS sequence"/>
</dbReference>